<feature type="domain" description="HTH marR-type" evidence="1">
    <location>
        <begin position="3"/>
        <end position="137"/>
    </location>
</feature>
<dbReference type="PROSITE" id="PS50995">
    <property type="entry name" value="HTH_MARR_2"/>
    <property type="match status" value="1"/>
</dbReference>
<dbReference type="Gene3D" id="1.10.10.10">
    <property type="entry name" value="Winged helix-like DNA-binding domain superfamily/Winged helix DNA-binding domain"/>
    <property type="match status" value="1"/>
</dbReference>
<dbReference type="GO" id="GO:0006950">
    <property type="term" value="P:response to stress"/>
    <property type="evidence" value="ECO:0007669"/>
    <property type="project" value="TreeGrafter"/>
</dbReference>
<evidence type="ECO:0000313" key="2">
    <source>
        <dbReference type="EMBL" id="BBY31115.1"/>
    </source>
</evidence>
<dbReference type="PANTHER" id="PTHR33164">
    <property type="entry name" value="TRANSCRIPTIONAL REGULATOR, MARR FAMILY"/>
    <property type="match status" value="1"/>
</dbReference>
<proteinExistence type="predicted"/>
<dbReference type="SUPFAM" id="SSF46785">
    <property type="entry name" value="Winged helix' DNA-binding domain"/>
    <property type="match status" value="1"/>
</dbReference>
<keyword evidence="3" id="KW-1185">Reference proteome</keyword>
<protein>
    <submittedName>
        <fullName evidence="2">MarR family transcriptional regulator</fullName>
    </submittedName>
</protein>
<dbReference type="SMART" id="SM00347">
    <property type="entry name" value="HTH_MARR"/>
    <property type="match status" value="1"/>
</dbReference>
<organism evidence="2 3">
    <name type="scientific">Mycolicibacterium sediminis</name>
    <dbReference type="NCBI Taxonomy" id="1286180"/>
    <lineage>
        <taxon>Bacteria</taxon>
        <taxon>Bacillati</taxon>
        <taxon>Actinomycetota</taxon>
        <taxon>Actinomycetes</taxon>
        <taxon>Mycobacteriales</taxon>
        <taxon>Mycobacteriaceae</taxon>
        <taxon>Mycolicibacterium</taxon>
    </lineage>
</organism>
<reference evidence="2 3" key="1">
    <citation type="journal article" date="2019" name="Emerg. Microbes Infect.">
        <title>Comprehensive subspecies identification of 175 nontuberculous mycobacteria species based on 7547 genomic profiles.</title>
        <authorList>
            <person name="Matsumoto Y."/>
            <person name="Kinjo T."/>
            <person name="Motooka D."/>
            <person name="Nabeya D."/>
            <person name="Jung N."/>
            <person name="Uechi K."/>
            <person name="Horii T."/>
            <person name="Iida T."/>
            <person name="Fujita J."/>
            <person name="Nakamura S."/>
        </authorList>
    </citation>
    <scope>NUCLEOTIDE SEQUENCE [LARGE SCALE GENOMIC DNA]</scope>
    <source>
        <strain evidence="2 3">JCM 17899</strain>
    </source>
</reference>
<gene>
    <name evidence="2" type="ORF">MSEDJ_52110</name>
</gene>
<dbReference type="PANTHER" id="PTHR33164:SF99">
    <property type="entry name" value="MARR FAMILY REGULATORY PROTEIN"/>
    <property type="match status" value="1"/>
</dbReference>
<dbReference type="KEGG" id="msei:MSEDJ_52110"/>
<dbReference type="InterPro" id="IPR039422">
    <property type="entry name" value="MarR/SlyA-like"/>
</dbReference>
<dbReference type="Pfam" id="PF12802">
    <property type="entry name" value="MarR_2"/>
    <property type="match status" value="1"/>
</dbReference>
<dbReference type="AlphaFoldDB" id="A0A7I7QXV7"/>
<sequence>MTEPNTAALMFIAHRAAESRVHTALRASGFDDLTVAQTKLAQRLDPNGIRVTDLADRAHVTKQTAGALVDDLERNGYVERTPDPADARARLVILSDRGRDLCAAAAAEVSAVEREWREHLGAAGYDRLRQLLLELRDVTDPFR</sequence>
<dbReference type="InterPro" id="IPR036388">
    <property type="entry name" value="WH-like_DNA-bd_sf"/>
</dbReference>
<evidence type="ECO:0000313" key="3">
    <source>
        <dbReference type="Proteomes" id="UP000467193"/>
    </source>
</evidence>
<name>A0A7I7QXV7_9MYCO</name>
<dbReference type="InterPro" id="IPR036390">
    <property type="entry name" value="WH_DNA-bd_sf"/>
</dbReference>
<evidence type="ECO:0000259" key="1">
    <source>
        <dbReference type="PROSITE" id="PS50995"/>
    </source>
</evidence>
<dbReference type="Proteomes" id="UP000467193">
    <property type="component" value="Chromosome"/>
</dbReference>
<dbReference type="GO" id="GO:0003700">
    <property type="term" value="F:DNA-binding transcription factor activity"/>
    <property type="evidence" value="ECO:0007669"/>
    <property type="project" value="InterPro"/>
</dbReference>
<dbReference type="InterPro" id="IPR000835">
    <property type="entry name" value="HTH_MarR-typ"/>
</dbReference>
<dbReference type="RefSeq" id="WP_163800657.1">
    <property type="nucleotide sequence ID" value="NZ_AP022588.1"/>
</dbReference>
<accession>A0A7I7QXV7</accession>
<dbReference type="EMBL" id="AP022588">
    <property type="protein sequence ID" value="BBY31115.1"/>
    <property type="molecule type" value="Genomic_DNA"/>
</dbReference>